<evidence type="ECO:0000313" key="3">
    <source>
        <dbReference type="Proteomes" id="UP000298416"/>
    </source>
</evidence>
<dbReference type="EMBL" id="PNBA02000021">
    <property type="protein sequence ID" value="KAG6387944.1"/>
    <property type="molecule type" value="Genomic_DNA"/>
</dbReference>
<dbReference type="Proteomes" id="UP000298416">
    <property type="component" value="Unassembled WGS sequence"/>
</dbReference>
<name>A0A8X8Z1L2_SALSN</name>
<sequence length="244" mass="27629">MGGPFGDLKTRLVNKIGQPIGFEVDGGSCPLRGLPPGKSRSVSLSRMIKLCKERGSAEWPIRVLINGRFHGMCLHPSHILKMTRIVFRYKFRDDGSSVPIAEGIGETFFNRVFGCCISWGKRTYVEIAEADSTRRRLITRRSQRPNIIAPPVINGNNLPLRQESWRKKFILAFPSRNIRFRLLWNGGGVVAGGKRSCENSNLSAESRKKKLHRLFSIRRRDKCNRSILLVLAFLLVGSVHLLYN</sequence>
<dbReference type="AlphaFoldDB" id="A0A8X8Z1L2"/>
<keyword evidence="1" id="KW-0472">Membrane</keyword>
<proteinExistence type="predicted"/>
<gene>
    <name evidence="2" type="ORF">SASPL_153140</name>
</gene>
<accession>A0A8X8Z1L2</accession>
<keyword evidence="1" id="KW-1133">Transmembrane helix</keyword>
<evidence type="ECO:0000256" key="1">
    <source>
        <dbReference type="SAM" id="Phobius"/>
    </source>
</evidence>
<organism evidence="2">
    <name type="scientific">Salvia splendens</name>
    <name type="common">Scarlet sage</name>
    <dbReference type="NCBI Taxonomy" id="180675"/>
    <lineage>
        <taxon>Eukaryota</taxon>
        <taxon>Viridiplantae</taxon>
        <taxon>Streptophyta</taxon>
        <taxon>Embryophyta</taxon>
        <taxon>Tracheophyta</taxon>
        <taxon>Spermatophyta</taxon>
        <taxon>Magnoliopsida</taxon>
        <taxon>eudicotyledons</taxon>
        <taxon>Gunneridae</taxon>
        <taxon>Pentapetalae</taxon>
        <taxon>asterids</taxon>
        <taxon>lamiids</taxon>
        <taxon>Lamiales</taxon>
        <taxon>Lamiaceae</taxon>
        <taxon>Nepetoideae</taxon>
        <taxon>Mentheae</taxon>
        <taxon>Salviinae</taxon>
        <taxon>Salvia</taxon>
        <taxon>Salvia subgen. Calosphace</taxon>
        <taxon>core Calosphace</taxon>
    </lineage>
</organism>
<reference evidence="2" key="1">
    <citation type="submission" date="2018-01" db="EMBL/GenBank/DDBJ databases">
        <authorList>
            <person name="Mao J.F."/>
        </authorList>
    </citation>
    <scope>NUCLEOTIDE SEQUENCE</scope>
    <source>
        <strain evidence="2">Huo1</strain>
        <tissue evidence="2">Leaf</tissue>
    </source>
</reference>
<feature type="transmembrane region" description="Helical" evidence="1">
    <location>
        <begin position="226"/>
        <end position="243"/>
    </location>
</feature>
<reference evidence="2" key="2">
    <citation type="submission" date="2020-08" db="EMBL/GenBank/DDBJ databases">
        <title>Plant Genome Project.</title>
        <authorList>
            <person name="Zhang R.-G."/>
        </authorList>
    </citation>
    <scope>NUCLEOTIDE SEQUENCE</scope>
    <source>
        <strain evidence="2">Huo1</strain>
        <tissue evidence="2">Leaf</tissue>
    </source>
</reference>
<keyword evidence="1" id="KW-0812">Transmembrane</keyword>
<evidence type="ECO:0000313" key="2">
    <source>
        <dbReference type="EMBL" id="KAG6387944.1"/>
    </source>
</evidence>
<protein>
    <submittedName>
        <fullName evidence="2">Uncharacterized protein</fullName>
    </submittedName>
</protein>
<keyword evidence="3" id="KW-1185">Reference proteome</keyword>
<comment type="caution">
    <text evidence="2">The sequence shown here is derived from an EMBL/GenBank/DDBJ whole genome shotgun (WGS) entry which is preliminary data.</text>
</comment>